<dbReference type="InterPro" id="IPR050712">
    <property type="entry name" value="NAD(P)H-dep_reductase"/>
</dbReference>
<dbReference type="EMBL" id="JBHUKU010000028">
    <property type="protein sequence ID" value="MFD2465071.1"/>
    <property type="molecule type" value="Genomic_DNA"/>
</dbReference>
<protein>
    <submittedName>
        <fullName evidence="2">NADPH-dependent FMN reductase</fullName>
        <ecNumber evidence="2">1.-.-.-</ecNumber>
    </submittedName>
</protein>
<dbReference type="PANTHER" id="PTHR30543">
    <property type="entry name" value="CHROMATE REDUCTASE"/>
    <property type="match status" value="1"/>
</dbReference>
<dbReference type="SUPFAM" id="SSF52218">
    <property type="entry name" value="Flavoproteins"/>
    <property type="match status" value="1"/>
</dbReference>
<dbReference type="RefSeq" id="WP_345399053.1">
    <property type="nucleotide sequence ID" value="NZ_BAABHG010000010.1"/>
</dbReference>
<reference evidence="3" key="1">
    <citation type="journal article" date="2019" name="Int. J. Syst. Evol. Microbiol.">
        <title>The Global Catalogue of Microorganisms (GCM) 10K type strain sequencing project: providing services to taxonomists for standard genome sequencing and annotation.</title>
        <authorList>
            <consortium name="The Broad Institute Genomics Platform"/>
            <consortium name="The Broad Institute Genome Sequencing Center for Infectious Disease"/>
            <person name="Wu L."/>
            <person name="Ma J."/>
        </authorList>
    </citation>
    <scope>NUCLEOTIDE SEQUENCE [LARGE SCALE GENOMIC DNA]</scope>
    <source>
        <strain evidence="3">CGMCC 4.7643</strain>
    </source>
</reference>
<organism evidence="2 3">
    <name type="scientific">Amycolatopsis samaneae</name>
    <dbReference type="NCBI Taxonomy" id="664691"/>
    <lineage>
        <taxon>Bacteria</taxon>
        <taxon>Bacillati</taxon>
        <taxon>Actinomycetota</taxon>
        <taxon>Actinomycetes</taxon>
        <taxon>Pseudonocardiales</taxon>
        <taxon>Pseudonocardiaceae</taxon>
        <taxon>Amycolatopsis</taxon>
    </lineage>
</organism>
<proteinExistence type="predicted"/>
<dbReference type="Pfam" id="PF03358">
    <property type="entry name" value="FMN_red"/>
    <property type="match status" value="1"/>
</dbReference>
<evidence type="ECO:0000313" key="3">
    <source>
        <dbReference type="Proteomes" id="UP001597419"/>
    </source>
</evidence>
<dbReference type="InterPro" id="IPR029039">
    <property type="entry name" value="Flavoprotein-like_sf"/>
</dbReference>
<accession>A0ABW5GVW6</accession>
<name>A0ABW5GVW6_9PSEU</name>
<dbReference type="EC" id="1.-.-.-" evidence="2"/>
<comment type="caution">
    <text evidence="2">The sequence shown here is derived from an EMBL/GenBank/DDBJ whole genome shotgun (WGS) entry which is preliminary data.</text>
</comment>
<keyword evidence="2" id="KW-0560">Oxidoreductase</keyword>
<dbReference type="InterPro" id="IPR005025">
    <property type="entry name" value="FMN_Rdtase-like_dom"/>
</dbReference>
<keyword evidence="3" id="KW-1185">Reference proteome</keyword>
<dbReference type="Gene3D" id="3.40.50.360">
    <property type="match status" value="1"/>
</dbReference>
<dbReference type="GO" id="GO:0016491">
    <property type="term" value="F:oxidoreductase activity"/>
    <property type="evidence" value="ECO:0007669"/>
    <property type="project" value="UniProtKB-KW"/>
</dbReference>
<evidence type="ECO:0000259" key="1">
    <source>
        <dbReference type="Pfam" id="PF03358"/>
    </source>
</evidence>
<sequence length="189" mass="21428">MTAKKRIAVVIGSTRPTRICGGIAAWARESLQEDSDLGYDLIDLAEVGLPFLDEPVKAALRQYEHEHTRAWSELVQSYDGFLFVFPQYNWGYPGVLKNALDYLYQEWHDRPASLLTYGTRGGGKAAEQFIGVLHGLHMRVLDTHVEAVITDQDVDENWQLRDLDGTLRPNRALLRRIDEEMTEALADGQ</sequence>
<evidence type="ECO:0000313" key="2">
    <source>
        <dbReference type="EMBL" id="MFD2465071.1"/>
    </source>
</evidence>
<gene>
    <name evidence="2" type="ORF">ACFSYJ_41080</name>
</gene>
<dbReference type="PANTHER" id="PTHR30543:SF21">
    <property type="entry name" value="NAD(P)H-DEPENDENT FMN REDUCTASE LOT6"/>
    <property type="match status" value="1"/>
</dbReference>
<feature type="domain" description="NADPH-dependent FMN reductase-like" evidence="1">
    <location>
        <begin position="6"/>
        <end position="143"/>
    </location>
</feature>
<dbReference type="Proteomes" id="UP001597419">
    <property type="component" value="Unassembled WGS sequence"/>
</dbReference>